<gene>
    <name evidence="6" type="ORF">DS2_09112</name>
</gene>
<dbReference type="PROSITE" id="PS00041">
    <property type="entry name" value="HTH_ARAC_FAMILY_1"/>
    <property type="match status" value="1"/>
</dbReference>
<comment type="caution">
    <text evidence="6">The sequence shown here is derived from an EMBL/GenBank/DDBJ whole genome shotgun (WGS) entry which is preliminary data.</text>
</comment>
<proteinExistence type="predicted"/>
<dbReference type="RefSeq" id="WP_035014427.1">
    <property type="nucleotide sequence ID" value="NZ_ARZY01000014.1"/>
</dbReference>
<dbReference type="Gene3D" id="1.10.10.60">
    <property type="entry name" value="Homeodomain-like"/>
    <property type="match status" value="2"/>
</dbReference>
<keyword evidence="4" id="KW-0472">Membrane</keyword>
<dbReference type="PANTHER" id="PTHR43280:SF2">
    <property type="entry name" value="HTH-TYPE TRANSCRIPTIONAL REGULATOR EXSA"/>
    <property type="match status" value="1"/>
</dbReference>
<keyword evidence="7" id="KW-1185">Reference proteome</keyword>
<dbReference type="EMBL" id="ARZY01000014">
    <property type="protein sequence ID" value="EWH10246.1"/>
    <property type="molecule type" value="Genomic_DNA"/>
</dbReference>
<evidence type="ECO:0000256" key="3">
    <source>
        <dbReference type="ARBA" id="ARBA00023163"/>
    </source>
</evidence>
<dbReference type="PATRIC" id="fig|1328313.3.peg.1859"/>
<reference evidence="6 7" key="1">
    <citation type="journal article" date="2014" name="Genome Announc.">
        <title>Draft Genome Sequence of the Agar-Degrading Bacterium Catenovulum sp. Strain DS-2, Isolated from Intestines of Haliotis diversicolor.</title>
        <authorList>
            <person name="Shan D."/>
            <person name="Li X."/>
            <person name="Gu Z."/>
            <person name="Wei G."/>
            <person name="Gao Z."/>
            <person name="Shao Z."/>
        </authorList>
    </citation>
    <scope>NUCLEOTIDE SEQUENCE [LARGE SCALE GENOMIC DNA]</scope>
    <source>
        <strain evidence="6 7">DS-2</strain>
    </source>
</reference>
<evidence type="ECO:0000313" key="7">
    <source>
        <dbReference type="Proteomes" id="UP000019276"/>
    </source>
</evidence>
<keyword evidence="4" id="KW-0812">Transmembrane</keyword>
<dbReference type="PRINTS" id="PR00032">
    <property type="entry name" value="HTHARAC"/>
</dbReference>
<dbReference type="GO" id="GO:0043565">
    <property type="term" value="F:sequence-specific DNA binding"/>
    <property type="evidence" value="ECO:0007669"/>
    <property type="project" value="InterPro"/>
</dbReference>
<organism evidence="6 7">
    <name type="scientific">Catenovulum agarivorans DS-2</name>
    <dbReference type="NCBI Taxonomy" id="1328313"/>
    <lineage>
        <taxon>Bacteria</taxon>
        <taxon>Pseudomonadati</taxon>
        <taxon>Pseudomonadota</taxon>
        <taxon>Gammaproteobacteria</taxon>
        <taxon>Alteromonadales</taxon>
        <taxon>Alteromonadaceae</taxon>
        <taxon>Catenovulum</taxon>
    </lineage>
</organism>
<feature type="transmembrane region" description="Helical" evidence="4">
    <location>
        <begin position="201"/>
        <end position="221"/>
    </location>
</feature>
<dbReference type="PANTHER" id="PTHR43280">
    <property type="entry name" value="ARAC-FAMILY TRANSCRIPTIONAL REGULATOR"/>
    <property type="match status" value="1"/>
</dbReference>
<feature type="domain" description="HTH araC/xylS-type" evidence="5">
    <location>
        <begin position="379"/>
        <end position="475"/>
    </location>
</feature>
<evidence type="ECO:0000313" key="6">
    <source>
        <dbReference type="EMBL" id="EWH10246.1"/>
    </source>
</evidence>
<feature type="transmembrane region" description="Helical" evidence="4">
    <location>
        <begin position="75"/>
        <end position="95"/>
    </location>
</feature>
<keyword evidence="1" id="KW-0805">Transcription regulation</keyword>
<feature type="transmembrane region" description="Helical" evidence="4">
    <location>
        <begin position="43"/>
        <end position="63"/>
    </location>
</feature>
<feature type="transmembrane region" description="Helical" evidence="4">
    <location>
        <begin position="107"/>
        <end position="128"/>
    </location>
</feature>
<dbReference type="Proteomes" id="UP000019276">
    <property type="component" value="Unassembled WGS sequence"/>
</dbReference>
<dbReference type="eggNOG" id="COG2207">
    <property type="taxonomic scope" value="Bacteria"/>
</dbReference>
<sequence length="482" mass="54288">MNEITLNWVVFVRAVLPFSAANIYLIVLVYFTIVRDRIGAAYSWYALFLISFILFLSGPLVNLMPVDEGKKWFDLTRNILLFSIGMPSLLCGLLIQAKVDKLHRFVLPCVLLGLSWSIFFALAPPFYMSHIGNIRAGYVLTSVTKTDVYYSQIALIAAQLLLPCLLLLAQTIKKHVQLLIYGVLILFCCMTYGLVFENWSVYYGGSAFTAIIWMLAVYNDVQLTNRKIKQHYLHQNSMALAQYTAPHPTNFIDYYPNQINEDYPFKEREALLDAVANGHIGIINDKVNKLTAALANFAQNNLDTFKVRTKELLFMMFDAAIFDCGHSQSLIKRLQQAGAEIDKATGWAEISQLLLDEATMLASARENEHESSADKQLVESIKTYILTHYDTDIGLNDVANNAGCSRSHATKVFKNVTAQTILQYLVDVRVHKAKSLLQSKSVTETAYEVGFNNSAYFSTVFKKQTGFTPKEYQAEVNSKTAT</sequence>
<dbReference type="SUPFAM" id="SSF46689">
    <property type="entry name" value="Homeodomain-like"/>
    <property type="match status" value="2"/>
</dbReference>
<accession>W7QE94</accession>
<keyword evidence="3" id="KW-0804">Transcription</keyword>
<dbReference type="InterPro" id="IPR018062">
    <property type="entry name" value="HTH_AraC-typ_CS"/>
</dbReference>
<evidence type="ECO:0000256" key="4">
    <source>
        <dbReference type="SAM" id="Phobius"/>
    </source>
</evidence>
<dbReference type="InterPro" id="IPR020449">
    <property type="entry name" value="Tscrpt_reg_AraC-type_HTH"/>
</dbReference>
<dbReference type="Pfam" id="PF12833">
    <property type="entry name" value="HTH_18"/>
    <property type="match status" value="1"/>
</dbReference>
<dbReference type="GO" id="GO:0003700">
    <property type="term" value="F:DNA-binding transcription factor activity"/>
    <property type="evidence" value="ECO:0007669"/>
    <property type="project" value="InterPro"/>
</dbReference>
<dbReference type="PROSITE" id="PS01124">
    <property type="entry name" value="HTH_ARAC_FAMILY_2"/>
    <property type="match status" value="1"/>
</dbReference>
<dbReference type="OrthoDB" id="2547276at2"/>
<keyword evidence="4" id="KW-1133">Transmembrane helix</keyword>
<evidence type="ECO:0000259" key="5">
    <source>
        <dbReference type="PROSITE" id="PS01124"/>
    </source>
</evidence>
<evidence type="ECO:0000256" key="1">
    <source>
        <dbReference type="ARBA" id="ARBA00023015"/>
    </source>
</evidence>
<dbReference type="InterPro" id="IPR018060">
    <property type="entry name" value="HTH_AraC"/>
</dbReference>
<feature type="transmembrane region" description="Helical" evidence="4">
    <location>
        <begin position="6"/>
        <end position="31"/>
    </location>
</feature>
<dbReference type="SMART" id="SM00342">
    <property type="entry name" value="HTH_ARAC"/>
    <property type="match status" value="1"/>
</dbReference>
<evidence type="ECO:0000256" key="2">
    <source>
        <dbReference type="ARBA" id="ARBA00023125"/>
    </source>
</evidence>
<name>W7QE94_9ALTE</name>
<dbReference type="STRING" id="1328313.DS2_09112"/>
<dbReference type="InterPro" id="IPR009057">
    <property type="entry name" value="Homeodomain-like_sf"/>
</dbReference>
<protein>
    <submittedName>
        <fullName evidence="6">AraC family transcriptional regulator</fullName>
    </submittedName>
</protein>
<keyword evidence="2" id="KW-0238">DNA-binding</keyword>
<feature type="transmembrane region" description="Helical" evidence="4">
    <location>
        <begin position="148"/>
        <end position="169"/>
    </location>
</feature>
<feature type="transmembrane region" description="Helical" evidence="4">
    <location>
        <begin position="176"/>
        <end position="195"/>
    </location>
</feature>
<dbReference type="AlphaFoldDB" id="W7QE94"/>